<dbReference type="PROSITE" id="PS51257">
    <property type="entry name" value="PROKAR_LIPOPROTEIN"/>
    <property type="match status" value="1"/>
</dbReference>
<protein>
    <submittedName>
        <fullName evidence="2">Uncharacterized protein</fullName>
    </submittedName>
</protein>
<dbReference type="EMBL" id="JAGQHS010000060">
    <property type="protein sequence ID" value="MCA9756632.1"/>
    <property type="molecule type" value="Genomic_DNA"/>
</dbReference>
<name>A0A956NCG3_UNCEI</name>
<accession>A0A956NCG3</accession>
<evidence type="ECO:0000256" key="1">
    <source>
        <dbReference type="SAM" id="Phobius"/>
    </source>
</evidence>
<evidence type="ECO:0000313" key="2">
    <source>
        <dbReference type="EMBL" id="MCA9756632.1"/>
    </source>
</evidence>
<keyword evidence="1" id="KW-0472">Membrane</keyword>
<reference evidence="2" key="1">
    <citation type="submission" date="2020-04" db="EMBL/GenBank/DDBJ databases">
        <authorList>
            <person name="Zhang T."/>
        </authorList>
    </citation>
    <scope>NUCLEOTIDE SEQUENCE</scope>
    <source>
        <strain evidence="2">HKST-UBA02</strain>
    </source>
</reference>
<evidence type="ECO:0000313" key="3">
    <source>
        <dbReference type="Proteomes" id="UP000739538"/>
    </source>
</evidence>
<organism evidence="2 3">
    <name type="scientific">Eiseniibacteriota bacterium</name>
    <dbReference type="NCBI Taxonomy" id="2212470"/>
    <lineage>
        <taxon>Bacteria</taxon>
        <taxon>Candidatus Eiseniibacteriota</taxon>
    </lineage>
</organism>
<reference evidence="2" key="2">
    <citation type="journal article" date="2021" name="Microbiome">
        <title>Successional dynamics and alternative stable states in a saline activated sludge microbial community over 9 years.</title>
        <authorList>
            <person name="Wang Y."/>
            <person name="Ye J."/>
            <person name="Ju F."/>
            <person name="Liu L."/>
            <person name="Boyd J.A."/>
            <person name="Deng Y."/>
            <person name="Parks D.H."/>
            <person name="Jiang X."/>
            <person name="Yin X."/>
            <person name="Woodcroft B.J."/>
            <person name="Tyson G.W."/>
            <person name="Hugenholtz P."/>
            <person name="Polz M.F."/>
            <person name="Zhang T."/>
        </authorList>
    </citation>
    <scope>NUCLEOTIDE SEQUENCE</scope>
    <source>
        <strain evidence="2">HKST-UBA02</strain>
    </source>
</reference>
<sequence>MQQARPGASAGGVRPGTVLASTVLAGAIALAGCSTIATSTKRHTST</sequence>
<keyword evidence="1" id="KW-1133">Transmembrane helix</keyword>
<proteinExistence type="predicted"/>
<comment type="caution">
    <text evidence="2">The sequence shown here is derived from an EMBL/GenBank/DDBJ whole genome shotgun (WGS) entry which is preliminary data.</text>
</comment>
<feature type="transmembrane region" description="Helical" evidence="1">
    <location>
        <begin position="18"/>
        <end position="37"/>
    </location>
</feature>
<keyword evidence="1" id="KW-0812">Transmembrane</keyword>
<gene>
    <name evidence="2" type="ORF">KDA27_12585</name>
</gene>
<dbReference type="Proteomes" id="UP000739538">
    <property type="component" value="Unassembled WGS sequence"/>
</dbReference>
<dbReference type="AlphaFoldDB" id="A0A956NCG3"/>